<dbReference type="Proteomes" id="UP001518872">
    <property type="component" value="Unassembled WGS sequence"/>
</dbReference>
<keyword evidence="3" id="KW-1185">Reference proteome</keyword>
<protein>
    <recommendedName>
        <fullName evidence="4">Secreted protein</fullName>
    </recommendedName>
</protein>
<dbReference type="RefSeq" id="WP_204926447.1">
    <property type="nucleotide sequence ID" value="NZ_JAFEUC010000009.1"/>
</dbReference>
<evidence type="ECO:0000256" key="1">
    <source>
        <dbReference type="SAM" id="SignalP"/>
    </source>
</evidence>
<proteinExistence type="predicted"/>
<organism evidence="2 3">
    <name type="scientific">Micromonospora humida</name>
    <dbReference type="NCBI Taxonomy" id="2809018"/>
    <lineage>
        <taxon>Bacteria</taxon>
        <taxon>Bacillati</taxon>
        <taxon>Actinomycetota</taxon>
        <taxon>Actinomycetes</taxon>
        <taxon>Micromonosporales</taxon>
        <taxon>Micromonosporaceae</taxon>
        <taxon>Micromonospora</taxon>
    </lineage>
</organism>
<feature type="signal peptide" evidence="1">
    <location>
        <begin position="1"/>
        <end position="35"/>
    </location>
</feature>
<keyword evidence="1" id="KW-0732">Signal</keyword>
<feature type="chain" id="PRO_5045480891" description="Secreted protein" evidence="1">
    <location>
        <begin position="36"/>
        <end position="112"/>
    </location>
</feature>
<evidence type="ECO:0000313" key="2">
    <source>
        <dbReference type="EMBL" id="MBM7078600.1"/>
    </source>
</evidence>
<gene>
    <name evidence="2" type="ORF">JQX11_19970</name>
</gene>
<name>A0ABS2IW80_9ACTN</name>
<evidence type="ECO:0008006" key="4">
    <source>
        <dbReference type="Google" id="ProtNLM"/>
    </source>
</evidence>
<comment type="caution">
    <text evidence="2">The sequence shown here is derived from an EMBL/GenBank/DDBJ whole genome shotgun (WGS) entry which is preliminary data.</text>
</comment>
<evidence type="ECO:0000313" key="3">
    <source>
        <dbReference type="Proteomes" id="UP001518872"/>
    </source>
</evidence>
<sequence>MKSFVTKGVRRQLGRVAVVAMVGAAGLVGATPAHAFPSNCEVATIYEDGVGIGGTTKCTSGTGTHRVGIHCSNGQDYYGEWKNTGTSATRISRRECPAIGVILSYRWLEARS</sequence>
<dbReference type="EMBL" id="JAFEUC010000009">
    <property type="protein sequence ID" value="MBM7078600.1"/>
    <property type="molecule type" value="Genomic_DNA"/>
</dbReference>
<reference evidence="2 3" key="1">
    <citation type="submission" date="2021-02" db="EMBL/GenBank/DDBJ databases">
        <authorList>
            <person name="Ra J.-S."/>
        </authorList>
    </citation>
    <scope>NUCLEOTIDE SEQUENCE [LARGE SCALE GENOMIC DNA]</scope>
    <source>
        <strain evidence="2 3">MMS20-R1-14</strain>
    </source>
</reference>
<accession>A0ABS2IW80</accession>